<gene>
    <name evidence="1" type="ORF">LIER_37565</name>
</gene>
<dbReference type="EMBL" id="BAABME010018153">
    <property type="protein sequence ID" value="GAA0152801.1"/>
    <property type="molecule type" value="Genomic_DNA"/>
</dbReference>
<evidence type="ECO:0000313" key="1">
    <source>
        <dbReference type="EMBL" id="GAA0152801.1"/>
    </source>
</evidence>
<sequence>MNISFDDEIQGGEIKAEAQVIVGHPVVNLKEPLIDFLILSFIIVGRRDTLKDIVEVEKEEQEEMLQQR</sequence>
<comment type="caution">
    <text evidence="1">The sequence shown here is derived from an EMBL/GenBank/DDBJ whole genome shotgun (WGS) entry which is preliminary data.</text>
</comment>
<organism evidence="1 2">
    <name type="scientific">Lithospermum erythrorhizon</name>
    <name type="common">Purple gromwell</name>
    <name type="synonym">Lithospermum officinale var. erythrorhizon</name>
    <dbReference type="NCBI Taxonomy" id="34254"/>
    <lineage>
        <taxon>Eukaryota</taxon>
        <taxon>Viridiplantae</taxon>
        <taxon>Streptophyta</taxon>
        <taxon>Embryophyta</taxon>
        <taxon>Tracheophyta</taxon>
        <taxon>Spermatophyta</taxon>
        <taxon>Magnoliopsida</taxon>
        <taxon>eudicotyledons</taxon>
        <taxon>Gunneridae</taxon>
        <taxon>Pentapetalae</taxon>
        <taxon>asterids</taxon>
        <taxon>lamiids</taxon>
        <taxon>Boraginales</taxon>
        <taxon>Boraginaceae</taxon>
        <taxon>Boraginoideae</taxon>
        <taxon>Lithospermeae</taxon>
        <taxon>Lithospermum</taxon>
    </lineage>
</organism>
<protein>
    <submittedName>
        <fullName evidence="1">Uncharacterized protein</fullName>
    </submittedName>
</protein>
<accession>A0AAV3PP36</accession>
<keyword evidence="2" id="KW-1185">Reference proteome</keyword>
<evidence type="ECO:0000313" key="2">
    <source>
        <dbReference type="Proteomes" id="UP001454036"/>
    </source>
</evidence>
<proteinExistence type="predicted"/>
<name>A0AAV3PP36_LITER</name>
<reference evidence="1 2" key="1">
    <citation type="submission" date="2024-01" db="EMBL/GenBank/DDBJ databases">
        <title>The complete chloroplast genome sequence of Lithospermum erythrorhizon: insights into the phylogenetic relationship among Boraginaceae species and the maternal lineages of purple gromwells.</title>
        <authorList>
            <person name="Okada T."/>
            <person name="Watanabe K."/>
        </authorList>
    </citation>
    <scope>NUCLEOTIDE SEQUENCE [LARGE SCALE GENOMIC DNA]</scope>
</reference>
<dbReference type="AlphaFoldDB" id="A0AAV3PP36"/>
<dbReference type="Proteomes" id="UP001454036">
    <property type="component" value="Unassembled WGS sequence"/>
</dbReference>